<comment type="caution">
    <text evidence="1">The sequence shown here is derived from an EMBL/GenBank/DDBJ whole genome shotgun (WGS) entry which is preliminary data.</text>
</comment>
<protein>
    <submittedName>
        <fullName evidence="1">Uncharacterized protein</fullName>
    </submittedName>
</protein>
<dbReference type="AlphaFoldDB" id="A0A8H5BBY5"/>
<evidence type="ECO:0000313" key="1">
    <source>
        <dbReference type="EMBL" id="KAF5319387.1"/>
    </source>
</evidence>
<proteinExistence type="predicted"/>
<keyword evidence="2" id="KW-1185">Reference proteome</keyword>
<dbReference type="OrthoDB" id="3048163at2759"/>
<name>A0A8H5BBY5_9AGAR</name>
<accession>A0A8H5BBY5</accession>
<dbReference type="EMBL" id="JAACJJ010000029">
    <property type="protein sequence ID" value="KAF5319387.1"/>
    <property type="molecule type" value="Genomic_DNA"/>
</dbReference>
<organism evidence="1 2">
    <name type="scientific">Psilocybe cf. subviscida</name>
    <dbReference type="NCBI Taxonomy" id="2480587"/>
    <lineage>
        <taxon>Eukaryota</taxon>
        <taxon>Fungi</taxon>
        <taxon>Dikarya</taxon>
        <taxon>Basidiomycota</taxon>
        <taxon>Agaricomycotina</taxon>
        <taxon>Agaricomycetes</taxon>
        <taxon>Agaricomycetidae</taxon>
        <taxon>Agaricales</taxon>
        <taxon>Agaricineae</taxon>
        <taxon>Strophariaceae</taxon>
        <taxon>Psilocybe</taxon>
    </lineage>
</organism>
<reference evidence="1 2" key="1">
    <citation type="journal article" date="2020" name="ISME J.">
        <title>Uncovering the hidden diversity of litter-decomposition mechanisms in mushroom-forming fungi.</title>
        <authorList>
            <person name="Floudas D."/>
            <person name="Bentzer J."/>
            <person name="Ahren D."/>
            <person name="Johansson T."/>
            <person name="Persson P."/>
            <person name="Tunlid A."/>
        </authorList>
    </citation>
    <scope>NUCLEOTIDE SEQUENCE [LARGE SCALE GENOMIC DNA]</scope>
    <source>
        <strain evidence="1 2">CBS 101986</strain>
    </source>
</reference>
<evidence type="ECO:0000313" key="2">
    <source>
        <dbReference type="Proteomes" id="UP000567179"/>
    </source>
</evidence>
<sequence>MFQYLLDRISNRNMAPNLPFDVLMNIIEESGKSPRPDFQLLRAFASTCRTLRPEALKQIYRDIRLLVDTHFSFSYWEVYDVEWRSMEKTIAANPAIAGYVKEAMFLLRKAGDIPPGLLKLLSEFKNIYRIDCGHNLDTRYIREEQWVKWSNLPESTRRGWRTVFQMPSRLRLENFRGIPVSELQLCKRLTWISIDLDSSVEAPHNFIPDRSIALKALVSEVPFEDIESIFLIADQAEFTSLDFEKIDHPWTDKDCERLNVFSKLKRLHVKLKLSVPNFFHYMAPNVAQNLESLTMCIRLDDSVESGVFASTLISGAMSPGFLSLKAFYLEIHLEVIGFEDETLPEFDSLDRLFASQDVFPVLERLDLTLAVGPYWGSISAMRDWTNKDTARRMPLTVARLIHRFHPKM</sequence>
<dbReference type="Proteomes" id="UP000567179">
    <property type="component" value="Unassembled WGS sequence"/>
</dbReference>
<gene>
    <name evidence="1" type="ORF">D9619_008523</name>
</gene>